<dbReference type="OrthoDB" id="4882at2759"/>
<dbReference type="NCBIfam" id="TIGR00104">
    <property type="entry name" value="tRNA_TsaA"/>
    <property type="match status" value="1"/>
</dbReference>
<evidence type="ECO:0000256" key="2">
    <source>
        <dbReference type="ARBA" id="ARBA00033753"/>
    </source>
</evidence>
<comment type="caution">
    <text evidence="4">The sequence shown here is derived from an EMBL/GenBank/DDBJ whole genome shotgun (WGS) entry which is preliminary data.</text>
</comment>
<dbReference type="InterPro" id="IPR023368">
    <property type="entry name" value="UPF0066_cons_site"/>
</dbReference>
<protein>
    <recommendedName>
        <fullName evidence="3">TsaA-like domain-containing protein</fullName>
    </recommendedName>
</protein>
<dbReference type="SUPFAM" id="SSF118196">
    <property type="entry name" value="YaeB-like"/>
    <property type="match status" value="1"/>
</dbReference>
<dbReference type="InterPro" id="IPR040372">
    <property type="entry name" value="YaeB-like"/>
</dbReference>
<dbReference type="EMBL" id="SDOV01000002">
    <property type="protein sequence ID" value="KAH7643674.1"/>
    <property type="molecule type" value="Genomic_DNA"/>
</dbReference>
<dbReference type="Gene3D" id="2.40.30.70">
    <property type="entry name" value="YaeB-like"/>
    <property type="match status" value="1"/>
</dbReference>
<dbReference type="Pfam" id="PF01980">
    <property type="entry name" value="TrmO_N"/>
    <property type="match status" value="1"/>
</dbReference>
<organism evidence="4">
    <name type="scientific">Dermatophagoides farinae</name>
    <name type="common">American house dust mite</name>
    <dbReference type="NCBI Taxonomy" id="6954"/>
    <lineage>
        <taxon>Eukaryota</taxon>
        <taxon>Metazoa</taxon>
        <taxon>Ecdysozoa</taxon>
        <taxon>Arthropoda</taxon>
        <taxon>Chelicerata</taxon>
        <taxon>Arachnida</taxon>
        <taxon>Acari</taxon>
        <taxon>Acariformes</taxon>
        <taxon>Sarcoptiformes</taxon>
        <taxon>Astigmata</taxon>
        <taxon>Psoroptidia</taxon>
        <taxon>Analgoidea</taxon>
        <taxon>Pyroglyphidae</taxon>
        <taxon>Dermatophagoidinae</taxon>
        <taxon>Dermatophagoides</taxon>
    </lineage>
</organism>
<evidence type="ECO:0000313" key="4">
    <source>
        <dbReference type="EMBL" id="KAH7643674.1"/>
    </source>
</evidence>
<accession>A0A9D4SIF7</accession>
<feature type="domain" description="TsaA-like" evidence="3">
    <location>
        <begin position="27"/>
        <end position="166"/>
    </location>
</feature>
<reference evidence="4" key="1">
    <citation type="submission" date="2020-06" db="EMBL/GenBank/DDBJ databases">
        <authorList>
            <person name="Ji K."/>
            <person name="Li J."/>
        </authorList>
    </citation>
    <scope>NUCLEOTIDE SEQUENCE</scope>
    <source>
        <strain evidence="4">JKM2019</strain>
        <tissue evidence="4">Whole body</tissue>
    </source>
</reference>
<dbReference type="PANTHER" id="PTHR12818:SF0">
    <property type="entry name" value="TRNA (ADENINE(37)-N6)-METHYLTRANSFERASE"/>
    <property type="match status" value="1"/>
</dbReference>
<dbReference type="CDD" id="cd09281">
    <property type="entry name" value="UPF0066"/>
    <property type="match status" value="1"/>
</dbReference>
<proteinExistence type="inferred from homology"/>
<dbReference type="PANTHER" id="PTHR12818">
    <property type="entry name" value="TRNA (ADENINE(37)-N6)-METHYLTRANSFERASE"/>
    <property type="match status" value="1"/>
</dbReference>
<dbReference type="InterPro" id="IPR036413">
    <property type="entry name" value="YaeB-like_sf"/>
</dbReference>
<sequence>METTKVTNNNDKTEQSRIDEFKIDYDIVSIGVVESIFNRKNGTPRQSGICPQSKGIIRIHKKLFNNPSHPLIGIEKFSYLWIIFYFHENRNKRRFIAKVHPPRLDGATCGVFASRAPHRPNPFGLTIVKLDRVEDGCLYVSGLDMIDKTPVIDIKPYIVKYDYPYDDSIIISNPFNSNIEQNENQKDFEPEKPMIPEQKTEKLGWIDGEIVNEIQVDFTVRSLQQLSCFHPYSFHGDNFSQCDHCFRLFHDENEAKKAIINLLQADPRSVYRRKKCIDRLYYFTIDSIHITAWFDIESDMVEVIKIKPWNPTKTTEQQQQQQQ</sequence>
<comment type="similarity">
    <text evidence="2">Belongs to the tRNA methyltransferase O family.</text>
</comment>
<evidence type="ECO:0000259" key="3">
    <source>
        <dbReference type="PROSITE" id="PS51668"/>
    </source>
</evidence>
<dbReference type="PROSITE" id="PS01318">
    <property type="entry name" value="TSAA_1"/>
    <property type="match status" value="1"/>
</dbReference>
<dbReference type="Gene3D" id="3.30.2310.10">
    <property type="entry name" value="YaeB-like"/>
    <property type="match status" value="1"/>
</dbReference>
<name>A0A9D4SIF7_DERFA</name>
<dbReference type="InterPro" id="IPR036414">
    <property type="entry name" value="YaeB_N_sf"/>
</dbReference>
<dbReference type="PROSITE" id="PS51668">
    <property type="entry name" value="TSAA_2"/>
    <property type="match status" value="1"/>
</dbReference>
<reference evidence="4" key="2">
    <citation type="journal article" date="2021" name="World Allergy Organ. J.">
        <title>Chromosome-level assembly of Dermatophagoides farinae genome and transcriptome reveals two novel allergens Der f 37 and Der f 39.</title>
        <authorList>
            <person name="Chen J."/>
            <person name="Cai Z."/>
            <person name="Fan D."/>
            <person name="Hu J."/>
            <person name="Hou Y."/>
            <person name="He Y."/>
            <person name="Zhang Z."/>
            <person name="Zhao Z."/>
            <person name="Gao P."/>
            <person name="Hu W."/>
            <person name="Sun J."/>
            <person name="Li J."/>
            <person name="Ji K."/>
        </authorList>
    </citation>
    <scope>NUCLEOTIDE SEQUENCE</scope>
    <source>
        <strain evidence="4">JKM2019</strain>
    </source>
</reference>
<keyword evidence="1" id="KW-0949">S-adenosyl-L-methionine</keyword>
<dbReference type="AlphaFoldDB" id="A0A9D4SIF7"/>
<dbReference type="Proteomes" id="UP000828236">
    <property type="component" value="Unassembled WGS sequence"/>
</dbReference>
<evidence type="ECO:0000256" key="1">
    <source>
        <dbReference type="ARBA" id="ARBA00022691"/>
    </source>
</evidence>
<dbReference type="InterPro" id="IPR023370">
    <property type="entry name" value="TrmO-like_N"/>
</dbReference>
<gene>
    <name evidence="4" type="ORF">HUG17_6036</name>
</gene>